<keyword evidence="7" id="KW-0695">RNA-directed DNA polymerase</keyword>
<name>A0AAE2BN83_9LAMI</name>
<evidence type="ECO:0000256" key="3">
    <source>
        <dbReference type="ARBA" id="ARBA00022695"/>
    </source>
</evidence>
<dbReference type="GO" id="GO:0004519">
    <property type="term" value="F:endonuclease activity"/>
    <property type="evidence" value="ECO:0007669"/>
    <property type="project" value="UniProtKB-KW"/>
</dbReference>
<gene>
    <name evidence="9" type="ORF">Sango_1928100</name>
</gene>
<dbReference type="EMBL" id="JACGWL010000011">
    <property type="protein sequence ID" value="KAK4391503.1"/>
    <property type="molecule type" value="Genomic_DNA"/>
</dbReference>
<evidence type="ECO:0000256" key="5">
    <source>
        <dbReference type="ARBA" id="ARBA00022759"/>
    </source>
</evidence>
<reference evidence="9" key="1">
    <citation type="submission" date="2020-06" db="EMBL/GenBank/DDBJ databases">
        <authorList>
            <person name="Li T."/>
            <person name="Hu X."/>
            <person name="Zhang T."/>
            <person name="Song X."/>
            <person name="Zhang H."/>
            <person name="Dai N."/>
            <person name="Sheng W."/>
            <person name="Hou X."/>
            <person name="Wei L."/>
        </authorList>
    </citation>
    <scope>NUCLEOTIDE SEQUENCE</scope>
    <source>
        <strain evidence="9">K16</strain>
        <tissue evidence="9">Leaf</tissue>
    </source>
</reference>
<evidence type="ECO:0000256" key="1">
    <source>
        <dbReference type="ARBA" id="ARBA00022670"/>
    </source>
</evidence>
<accession>A0AAE2BN83</accession>
<keyword evidence="10" id="KW-1185">Reference proteome</keyword>
<dbReference type="Gene3D" id="3.30.70.270">
    <property type="match status" value="1"/>
</dbReference>
<dbReference type="PANTHER" id="PTHR24559">
    <property type="entry name" value="TRANSPOSON TY3-I GAG-POL POLYPROTEIN"/>
    <property type="match status" value="1"/>
</dbReference>
<reference evidence="9" key="2">
    <citation type="journal article" date="2024" name="Plant">
        <title>Genomic evolution and insights into agronomic trait innovations of Sesamum species.</title>
        <authorList>
            <person name="Miao H."/>
            <person name="Wang L."/>
            <person name="Qu L."/>
            <person name="Liu H."/>
            <person name="Sun Y."/>
            <person name="Le M."/>
            <person name="Wang Q."/>
            <person name="Wei S."/>
            <person name="Zheng Y."/>
            <person name="Lin W."/>
            <person name="Duan Y."/>
            <person name="Cao H."/>
            <person name="Xiong S."/>
            <person name="Wang X."/>
            <person name="Wei L."/>
            <person name="Li C."/>
            <person name="Ma Q."/>
            <person name="Ju M."/>
            <person name="Zhao R."/>
            <person name="Li G."/>
            <person name="Mu C."/>
            <person name="Tian Q."/>
            <person name="Mei H."/>
            <person name="Zhang T."/>
            <person name="Gao T."/>
            <person name="Zhang H."/>
        </authorList>
    </citation>
    <scope>NUCLEOTIDE SEQUENCE</scope>
    <source>
        <strain evidence="9">K16</strain>
    </source>
</reference>
<evidence type="ECO:0000313" key="9">
    <source>
        <dbReference type="EMBL" id="KAK4391503.1"/>
    </source>
</evidence>
<organism evidence="9 10">
    <name type="scientific">Sesamum angolense</name>
    <dbReference type="NCBI Taxonomy" id="2727404"/>
    <lineage>
        <taxon>Eukaryota</taxon>
        <taxon>Viridiplantae</taxon>
        <taxon>Streptophyta</taxon>
        <taxon>Embryophyta</taxon>
        <taxon>Tracheophyta</taxon>
        <taxon>Spermatophyta</taxon>
        <taxon>Magnoliopsida</taxon>
        <taxon>eudicotyledons</taxon>
        <taxon>Gunneridae</taxon>
        <taxon>Pentapetalae</taxon>
        <taxon>asterids</taxon>
        <taxon>lamiids</taxon>
        <taxon>Lamiales</taxon>
        <taxon>Pedaliaceae</taxon>
        <taxon>Sesamum</taxon>
    </lineage>
</organism>
<dbReference type="SUPFAM" id="SSF56672">
    <property type="entry name" value="DNA/RNA polymerases"/>
    <property type="match status" value="1"/>
</dbReference>
<proteinExistence type="predicted"/>
<dbReference type="InterPro" id="IPR043128">
    <property type="entry name" value="Rev_trsase/Diguanyl_cyclase"/>
</dbReference>
<feature type="domain" description="Reverse transcriptase" evidence="8">
    <location>
        <begin position="25"/>
        <end position="180"/>
    </location>
</feature>
<dbReference type="Proteomes" id="UP001289374">
    <property type="component" value="Unassembled WGS sequence"/>
</dbReference>
<keyword evidence="5" id="KW-0255">Endonuclease</keyword>
<evidence type="ECO:0000256" key="4">
    <source>
        <dbReference type="ARBA" id="ARBA00022722"/>
    </source>
</evidence>
<dbReference type="Pfam" id="PF00078">
    <property type="entry name" value="RVT_1"/>
    <property type="match status" value="1"/>
</dbReference>
<dbReference type="PANTHER" id="PTHR24559:SF434">
    <property type="entry name" value="RNA-DIRECTED DNA POLYMERASE HOMOLOG"/>
    <property type="match status" value="1"/>
</dbReference>
<keyword evidence="2" id="KW-0808">Transferase</keyword>
<evidence type="ECO:0000256" key="2">
    <source>
        <dbReference type="ARBA" id="ARBA00022679"/>
    </source>
</evidence>
<evidence type="ECO:0000256" key="7">
    <source>
        <dbReference type="ARBA" id="ARBA00022918"/>
    </source>
</evidence>
<dbReference type="GO" id="GO:0008233">
    <property type="term" value="F:peptidase activity"/>
    <property type="evidence" value="ECO:0007669"/>
    <property type="project" value="UniProtKB-KW"/>
</dbReference>
<dbReference type="InterPro" id="IPR043502">
    <property type="entry name" value="DNA/RNA_pol_sf"/>
</dbReference>
<keyword evidence="4" id="KW-0540">Nuclease</keyword>
<evidence type="ECO:0000259" key="8">
    <source>
        <dbReference type="Pfam" id="PF00078"/>
    </source>
</evidence>
<dbReference type="AlphaFoldDB" id="A0AAE2BN83"/>
<dbReference type="GO" id="GO:0006508">
    <property type="term" value="P:proteolysis"/>
    <property type="evidence" value="ECO:0007669"/>
    <property type="project" value="UniProtKB-KW"/>
</dbReference>
<dbReference type="Gene3D" id="3.10.10.10">
    <property type="entry name" value="HIV Type 1 Reverse Transcriptase, subunit A, domain 1"/>
    <property type="match status" value="1"/>
</dbReference>
<keyword evidence="3" id="KW-0548">Nucleotidyltransferase</keyword>
<dbReference type="GO" id="GO:0003964">
    <property type="term" value="F:RNA-directed DNA polymerase activity"/>
    <property type="evidence" value="ECO:0007669"/>
    <property type="project" value="UniProtKB-KW"/>
</dbReference>
<dbReference type="InterPro" id="IPR000477">
    <property type="entry name" value="RT_dom"/>
</dbReference>
<evidence type="ECO:0000313" key="10">
    <source>
        <dbReference type="Proteomes" id="UP001289374"/>
    </source>
</evidence>
<comment type="caution">
    <text evidence="9">The sequence shown here is derived from an EMBL/GenBank/DDBJ whole genome shotgun (WGS) entry which is preliminary data.</text>
</comment>
<keyword evidence="1" id="KW-0645">Protease</keyword>
<evidence type="ECO:0000256" key="6">
    <source>
        <dbReference type="ARBA" id="ARBA00022801"/>
    </source>
</evidence>
<keyword evidence="6" id="KW-0378">Hydrolase</keyword>
<dbReference type="InterPro" id="IPR053134">
    <property type="entry name" value="RNA-dir_DNA_polymerase"/>
</dbReference>
<sequence>MINSMLAEGIIRPSSRHFSSPVLLVRKTNGTWRFCIDYRSLNAITVSDHFPIPTIDELLDELHEATVFSKLVSHAGYHQIRVAPDDVHKTAFCTVDGHFEFLVMPFGLSMLLLMNSLFRALVRRFVLVFFSDILIYSPDWTSHLAHITEVLQLLNKICFYVKLFKCCFGVPSVEYLGHIISVEGITVDPSKLEAVAN</sequence>
<dbReference type="CDD" id="cd01647">
    <property type="entry name" value="RT_LTR"/>
    <property type="match status" value="1"/>
</dbReference>
<dbReference type="FunFam" id="3.10.10.10:FF:000007">
    <property type="entry name" value="Retrovirus-related Pol polyprotein from transposon 17.6-like Protein"/>
    <property type="match status" value="1"/>
</dbReference>
<protein>
    <submittedName>
        <fullName evidence="9">Transposon Ty3-G Gag-Pol polyprotein</fullName>
    </submittedName>
</protein>